<comment type="caution">
    <text evidence="6">The sequence shown here is derived from an EMBL/GenBank/DDBJ whole genome shotgun (WGS) entry which is preliminary data.</text>
</comment>
<proteinExistence type="inferred from homology"/>
<name>A0ABU9D4D9_9PROT</name>
<dbReference type="RefSeq" id="WP_341369493.1">
    <property type="nucleotide sequence ID" value="NZ_JBBPCO010000001.1"/>
</dbReference>
<dbReference type="Pfam" id="PF02620">
    <property type="entry name" value="YceD"/>
    <property type="match status" value="1"/>
</dbReference>
<evidence type="ECO:0000256" key="5">
    <source>
        <dbReference type="ARBA" id="ARBA00031841"/>
    </source>
</evidence>
<keyword evidence="7" id="KW-1185">Reference proteome</keyword>
<gene>
    <name evidence="6" type="ORF">WOB96_01505</name>
</gene>
<dbReference type="EMBL" id="JBBPCO010000001">
    <property type="protein sequence ID" value="MEK8088430.1"/>
    <property type="molecule type" value="Genomic_DNA"/>
</dbReference>
<evidence type="ECO:0000256" key="1">
    <source>
        <dbReference type="ARBA" id="ARBA00002868"/>
    </source>
</evidence>
<reference evidence="6 7" key="1">
    <citation type="submission" date="2024-04" db="EMBL/GenBank/DDBJ databases">
        <authorList>
            <person name="Abashina T."/>
            <person name="Shaikin A."/>
        </authorList>
    </citation>
    <scope>NUCLEOTIDE SEQUENCE [LARGE SCALE GENOMIC DNA]</scope>
    <source>
        <strain evidence="6 7">AAFK</strain>
    </source>
</reference>
<dbReference type="InterPro" id="IPR039255">
    <property type="entry name" value="YceD_bac"/>
</dbReference>
<organism evidence="6 7">
    <name type="scientific">Thermithiobacillus plumbiphilus</name>
    <dbReference type="NCBI Taxonomy" id="1729899"/>
    <lineage>
        <taxon>Bacteria</taxon>
        <taxon>Pseudomonadati</taxon>
        <taxon>Pseudomonadota</taxon>
        <taxon>Acidithiobacillia</taxon>
        <taxon>Acidithiobacillales</taxon>
        <taxon>Thermithiobacillaceae</taxon>
        <taxon>Thermithiobacillus</taxon>
    </lineage>
</organism>
<evidence type="ECO:0000313" key="6">
    <source>
        <dbReference type="EMBL" id="MEK8088430.1"/>
    </source>
</evidence>
<dbReference type="InterPro" id="IPR003772">
    <property type="entry name" value="YceD"/>
</dbReference>
<protein>
    <recommendedName>
        <fullName evidence="3">Large ribosomal RNA subunit accumulation protein YceD</fullName>
    </recommendedName>
    <alternativeName>
        <fullName evidence="5">23S rRNA accumulation protein YceD</fullName>
    </alternativeName>
</protein>
<sequence length="154" mass="16614">MLKTDAKWLDLRQIGERQETLAGQVSTAAMHRLRTVLTQVPPVVEVDLRLRREQAVVVAGGEIRLDGGIQCQRCLGDMPLLLVAPVHSGITASETLIGRMDESLEPVLVEGDRLELSAWVEDEILLSLPIAPMCTAWTGGVCPVSGIEPAVPAT</sequence>
<evidence type="ECO:0000256" key="2">
    <source>
        <dbReference type="ARBA" id="ARBA00010740"/>
    </source>
</evidence>
<comment type="similarity">
    <text evidence="2">Belongs to the DUF177 domain family.</text>
</comment>
<keyword evidence="4" id="KW-0690">Ribosome biogenesis</keyword>
<evidence type="ECO:0000256" key="3">
    <source>
        <dbReference type="ARBA" id="ARBA00015716"/>
    </source>
</evidence>
<dbReference type="PANTHER" id="PTHR38099:SF1">
    <property type="entry name" value="LARGE RIBOSOMAL RNA SUBUNIT ACCUMULATION PROTEIN YCED"/>
    <property type="match status" value="1"/>
</dbReference>
<evidence type="ECO:0000256" key="4">
    <source>
        <dbReference type="ARBA" id="ARBA00022517"/>
    </source>
</evidence>
<evidence type="ECO:0000313" key="7">
    <source>
        <dbReference type="Proteomes" id="UP001446205"/>
    </source>
</evidence>
<dbReference type="PANTHER" id="PTHR38099">
    <property type="entry name" value="LARGE RIBOSOMAL RNA SUBUNIT ACCUMULATION PROTEIN YCED"/>
    <property type="match status" value="1"/>
</dbReference>
<comment type="function">
    <text evidence="1">Plays a role in synthesis, processing and/or stability of 23S rRNA.</text>
</comment>
<dbReference type="Proteomes" id="UP001446205">
    <property type="component" value="Unassembled WGS sequence"/>
</dbReference>
<accession>A0ABU9D4D9</accession>